<reference evidence="2" key="1">
    <citation type="journal article" date="2019" name="Int. J. Syst. Evol. Microbiol.">
        <title>The Global Catalogue of Microorganisms (GCM) 10K type strain sequencing project: providing services to taxonomists for standard genome sequencing and annotation.</title>
        <authorList>
            <consortium name="The Broad Institute Genomics Platform"/>
            <consortium name="The Broad Institute Genome Sequencing Center for Infectious Disease"/>
            <person name="Wu L."/>
            <person name="Ma J."/>
        </authorList>
    </citation>
    <scope>NUCLEOTIDE SEQUENCE [LARGE SCALE GENOMIC DNA]</scope>
    <source>
        <strain evidence="2">CGMCC 1.15053</strain>
    </source>
</reference>
<dbReference type="EMBL" id="JBHSOH010000035">
    <property type="protein sequence ID" value="MFC5850041.1"/>
    <property type="molecule type" value="Genomic_DNA"/>
</dbReference>
<evidence type="ECO:0000313" key="1">
    <source>
        <dbReference type="EMBL" id="MFC5850041.1"/>
    </source>
</evidence>
<dbReference type="Proteomes" id="UP001595979">
    <property type="component" value="Unassembled WGS sequence"/>
</dbReference>
<accession>A0ABW1DQZ2</accession>
<gene>
    <name evidence="1" type="ORF">ACFPQ6_17195</name>
</gene>
<comment type="caution">
    <text evidence="1">The sequence shown here is derived from an EMBL/GenBank/DDBJ whole genome shotgun (WGS) entry which is preliminary data.</text>
</comment>
<sequence>MTNLHRILSLLQRLHQVLALFCTPAFHVEQLLTGEDRRTLHLVFCPAEGFSVYATYWPEDEGDPAVDTDTYATPRSLRGALDHFRRMGAGEAAWQRAQACRSGQFLANHSAVLLVATSYGEKALDLHGYSNMQAFLAAFTRLDEQREPGQPRSLIGYSGSHEVAWQAVFDNVPWGPVARRQVHALTGL</sequence>
<name>A0ABW1DQZ2_9DEIO</name>
<dbReference type="RefSeq" id="WP_380051700.1">
    <property type="nucleotide sequence ID" value="NZ_JBHSOH010000035.1"/>
</dbReference>
<evidence type="ECO:0000313" key="2">
    <source>
        <dbReference type="Proteomes" id="UP001595979"/>
    </source>
</evidence>
<keyword evidence="2" id="KW-1185">Reference proteome</keyword>
<organism evidence="1 2">
    <name type="scientific">Deinococcus petrolearius</name>
    <dbReference type="NCBI Taxonomy" id="1751295"/>
    <lineage>
        <taxon>Bacteria</taxon>
        <taxon>Thermotogati</taxon>
        <taxon>Deinococcota</taxon>
        <taxon>Deinococci</taxon>
        <taxon>Deinococcales</taxon>
        <taxon>Deinococcaceae</taxon>
        <taxon>Deinococcus</taxon>
    </lineage>
</organism>
<proteinExistence type="predicted"/>
<protein>
    <submittedName>
        <fullName evidence="1">Uncharacterized protein</fullName>
    </submittedName>
</protein>